<gene>
    <name evidence="2" type="ORF">dsmv_2958</name>
</gene>
<evidence type="ECO:0000256" key="1">
    <source>
        <dbReference type="SAM" id="SignalP"/>
    </source>
</evidence>
<dbReference type="PANTHER" id="PTHR41247:SF1">
    <property type="entry name" value="HTH-TYPE TRANSCRIPTIONAL REPRESSOR YCNK"/>
    <property type="match status" value="1"/>
</dbReference>
<dbReference type="OrthoDB" id="8564097at2"/>
<accession>S7TLN9</accession>
<name>S7TLN9_DESML</name>
<dbReference type="AlphaFoldDB" id="S7TLN9"/>
<dbReference type="PANTHER" id="PTHR41247">
    <property type="entry name" value="HTH-TYPE TRANSCRIPTIONAL REPRESSOR YCNK"/>
    <property type="match status" value="1"/>
</dbReference>
<dbReference type="Proteomes" id="UP000014977">
    <property type="component" value="Unassembled WGS sequence"/>
</dbReference>
<dbReference type="STRING" id="897.B2D07_19770"/>
<protein>
    <submittedName>
        <fullName evidence="2">NosL family protein</fullName>
    </submittedName>
</protein>
<sequence>MKRTALFVMVILLLIGTVNVFAQEDITAHPACPLCGMDRAKFAHSRVLIVYDDGSTTGTCSIHCAAVDMAANIGKTPREIMVGDFDTKTLIDAEKAIWVLGGSRTGVMTTRAKWAFADEAAALKFISENGGEKATFDDIMKAAFEDMYNDIKMIREKKKKMKHHS</sequence>
<dbReference type="RefSeq" id="WP_020878025.1">
    <property type="nucleotide sequence ID" value="NZ_ATHJ01000098.1"/>
</dbReference>
<evidence type="ECO:0000313" key="3">
    <source>
        <dbReference type="Proteomes" id="UP000014977"/>
    </source>
</evidence>
<dbReference type="Gene3D" id="3.30.70.2050">
    <property type="match status" value="1"/>
</dbReference>
<organism evidence="2 3">
    <name type="scientific">Desulfococcus multivorans DSM 2059</name>
    <dbReference type="NCBI Taxonomy" id="1121405"/>
    <lineage>
        <taxon>Bacteria</taxon>
        <taxon>Pseudomonadati</taxon>
        <taxon>Thermodesulfobacteriota</taxon>
        <taxon>Desulfobacteria</taxon>
        <taxon>Desulfobacterales</taxon>
        <taxon>Desulfococcaceae</taxon>
        <taxon>Desulfococcus</taxon>
    </lineage>
</organism>
<dbReference type="EMBL" id="ATHJ01000098">
    <property type="protein sequence ID" value="EPR37796.1"/>
    <property type="molecule type" value="Genomic_DNA"/>
</dbReference>
<proteinExistence type="predicted"/>
<feature type="chain" id="PRO_5030177200" evidence="1">
    <location>
        <begin position="23"/>
        <end position="165"/>
    </location>
</feature>
<dbReference type="Pfam" id="PF05573">
    <property type="entry name" value="NosL"/>
    <property type="match status" value="1"/>
</dbReference>
<keyword evidence="1" id="KW-0732">Signal</keyword>
<dbReference type="eggNOG" id="COG4314">
    <property type="taxonomic scope" value="Bacteria"/>
</dbReference>
<keyword evidence="3" id="KW-1185">Reference proteome</keyword>
<dbReference type="SUPFAM" id="SSF160387">
    <property type="entry name" value="NosL/MerB-like"/>
    <property type="match status" value="1"/>
</dbReference>
<evidence type="ECO:0000313" key="2">
    <source>
        <dbReference type="EMBL" id="EPR37796.1"/>
    </source>
</evidence>
<comment type="caution">
    <text evidence="2">The sequence shown here is derived from an EMBL/GenBank/DDBJ whole genome shotgun (WGS) entry which is preliminary data.</text>
</comment>
<feature type="signal peptide" evidence="1">
    <location>
        <begin position="1"/>
        <end position="22"/>
    </location>
</feature>
<reference evidence="2 3" key="1">
    <citation type="journal article" date="2013" name="Genome Announc.">
        <title>Draft genome sequences for three mercury-methylating, sulfate-reducing bacteria.</title>
        <authorList>
            <person name="Brown S.D."/>
            <person name="Hurt R.A.Jr."/>
            <person name="Gilmour C.C."/>
            <person name="Elias D.A."/>
        </authorList>
    </citation>
    <scope>NUCLEOTIDE SEQUENCE [LARGE SCALE GENOMIC DNA]</scope>
    <source>
        <strain evidence="2 3">DSM 2059</strain>
    </source>
</reference>
<dbReference type="InterPro" id="IPR008719">
    <property type="entry name" value="N2O_reductase_NosL"/>
</dbReference>